<dbReference type="InterPro" id="IPR015683">
    <property type="entry name" value="Ionotropic_Glu_rcpt"/>
</dbReference>
<evidence type="ECO:0000256" key="1">
    <source>
        <dbReference type="ARBA" id="ARBA00004141"/>
    </source>
</evidence>
<dbReference type="SMART" id="SM00079">
    <property type="entry name" value="PBPe"/>
    <property type="match status" value="1"/>
</dbReference>
<evidence type="ECO:0000256" key="6">
    <source>
        <dbReference type="ARBA" id="ARBA00023136"/>
    </source>
</evidence>
<dbReference type="Proteomes" id="UP000829720">
    <property type="component" value="Unassembled WGS sequence"/>
</dbReference>
<evidence type="ECO:0000313" key="14">
    <source>
        <dbReference type="EMBL" id="KAI1883972.1"/>
    </source>
</evidence>
<keyword evidence="8" id="KW-0325">Glycoprotein</keyword>
<keyword evidence="6 11" id="KW-0472">Membrane</keyword>
<organism evidence="14 15">
    <name type="scientific">Albula goreensis</name>
    <dbReference type="NCBI Taxonomy" id="1534307"/>
    <lineage>
        <taxon>Eukaryota</taxon>
        <taxon>Metazoa</taxon>
        <taxon>Chordata</taxon>
        <taxon>Craniata</taxon>
        <taxon>Vertebrata</taxon>
        <taxon>Euteleostomi</taxon>
        <taxon>Actinopterygii</taxon>
        <taxon>Neopterygii</taxon>
        <taxon>Teleostei</taxon>
        <taxon>Albuliformes</taxon>
        <taxon>Albulidae</taxon>
        <taxon>Albula</taxon>
    </lineage>
</organism>
<keyword evidence="10" id="KW-0407">Ion channel</keyword>
<dbReference type="GO" id="GO:0016020">
    <property type="term" value="C:membrane"/>
    <property type="evidence" value="ECO:0007669"/>
    <property type="project" value="UniProtKB-SubCell"/>
</dbReference>
<evidence type="ECO:0000256" key="8">
    <source>
        <dbReference type="ARBA" id="ARBA00023180"/>
    </source>
</evidence>
<evidence type="ECO:0000256" key="3">
    <source>
        <dbReference type="ARBA" id="ARBA00022692"/>
    </source>
</evidence>
<reference evidence="14" key="1">
    <citation type="submission" date="2021-01" db="EMBL/GenBank/DDBJ databases">
        <authorList>
            <person name="Zahm M."/>
            <person name="Roques C."/>
            <person name="Cabau C."/>
            <person name="Klopp C."/>
            <person name="Donnadieu C."/>
            <person name="Jouanno E."/>
            <person name="Lampietro C."/>
            <person name="Louis A."/>
            <person name="Herpin A."/>
            <person name="Echchiki A."/>
            <person name="Berthelot C."/>
            <person name="Parey E."/>
            <person name="Roest-Crollius H."/>
            <person name="Braasch I."/>
            <person name="Postlethwait J."/>
            <person name="Bobe J."/>
            <person name="Montfort J."/>
            <person name="Bouchez O."/>
            <person name="Begum T."/>
            <person name="Mejri S."/>
            <person name="Adams A."/>
            <person name="Chen W.-J."/>
            <person name="Guiguen Y."/>
        </authorList>
    </citation>
    <scope>NUCLEOTIDE SEQUENCE</scope>
    <source>
        <tissue evidence="14">Blood</tissue>
    </source>
</reference>
<dbReference type="Gene3D" id="3.40.190.10">
    <property type="entry name" value="Periplasmic binding protein-like II"/>
    <property type="match status" value="1"/>
</dbReference>
<comment type="subcellular location">
    <subcellularLocation>
        <location evidence="1">Membrane</location>
        <topology evidence="1">Multi-pass membrane protein</topology>
    </subcellularLocation>
</comment>
<dbReference type="Pfam" id="PF10613">
    <property type="entry name" value="Lig_chan-Glu_bd"/>
    <property type="match status" value="1"/>
</dbReference>
<dbReference type="OrthoDB" id="5984008at2759"/>
<gene>
    <name evidence="14" type="ORF">AGOR_G00221590</name>
</gene>
<keyword evidence="9" id="KW-1071">Ligand-gated ion channel</keyword>
<feature type="domain" description="Ionotropic glutamate receptor L-glutamate and glycine-binding" evidence="13">
    <location>
        <begin position="147"/>
        <end position="210"/>
    </location>
</feature>
<evidence type="ECO:0000256" key="9">
    <source>
        <dbReference type="ARBA" id="ARBA00023286"/>
    </source>
</evidence>
<evidence type="ECO:0000259" key="13">
    <source>
        <dbReference type="SMART" id="SM00918"/>
    </source>
</evidence>
<evidence type="ECO:0000256" key="10">
    <source>
        <dbReference type="ARBA" id="ARBA00023303"/>
    </source>
</evidence>
<keyword evidence="2" id="KW-0813">Transport</keyword>
<name>A0A8T3CKE1_9TELE</name>
<keyword evidence="4 11" id="KW-1133">Transmembrane helix</keyword>
<dbReference type="Gene3D" id="1.10.287.70">
    <property type="match status" value="1"/>
</dbReference>
<evidence type="ECO:0000256" key="2">
    <source>
        <dbReference type="ARBA" id="ARBA00022448"/>
    </source>
</evidence>
<evidence type="ECO:0000256" key="4">
    <source>
        <dbReference type="ARBA" id="ARBA00022989"/>
    </source>
</evidence>
<dbReference type="SUPFAM" id="SSF53850">
    <property type="entry name" value="Periplasmic binding protein-like II"/>
    <property type="match status" value="1"/>
</dbReference>
<proteinExistence type="predicted"/>
<dbReference type="InterPro" id="IPR001320">
    <property type="entry name" value="Iontro_rcpt_C"/>
</dbReference>
<keyword evidence="5" id="KW-0406">Ion transport</keyword>
<dbReference type="GO" id="GO:0015276">
    <property type="term" value="F:ligand-gated monoatomic ion channel activity"/>
    <property type="evidence" value="ECO:0007669"/>
    <property type="project" value="InterPro"/>
</dbReference>
<keyword evidence="15" id="KW-1185">Reference proteome</keyword>
<keyword evidence="3 11" id="KW-0812">Transmembrane</keyword>
<feature type="transmembrane region" description="Helical" evidence="11">
    <location>
        <begin position="263"/>
        <end position="284"/>
    </location>
</feature>
<dbReference type="InterPro" id="IPR019594">
    <property type="entry name" value="Glu/Gly-bd"/>
</dbReference>
<evidence type="ECO:0000256" key="5">
    <source>
        <dbReference type="ARBA" id="ARBA00023065"/>
    </source>
</evidence>
<evidence type="ECO:0000259" key="12">
    <source>
        <dbReference type="SMART" id="SM00079"/>
    </source>
</evidence>
<feature type="domain" description="Ionotropic glutamate receptor C-terminal" evidence="12">
    <location>
        <begin position="139"/>
        <end position="301"/>
    </location>
</feature>
<dbReference type="SMART" id="SM00918">
    <property type="entry name" value="Lig_chan-Glu_bd"/>
    <property type="match status" value="1"/>
</dbReference>
<accession>A0A8T3CKE1</accession>
<dbReference type="AlphaFoldDB" id="A0A8T3CKE1"/>
<evidence type="ECO:0000256" key="11">
    <source>
        <dbReference type="SAM" id="Phobius"/>
    </source>
</evidence>
<dbReference type="PANTHER" id="PTHR18966">
    <property type="entry name" value="IONOTROPIC GLUTAMATE RECEPTOR"/>
    <property type="match status" value="1"/>
</dbReference>
<dbReference type="FunFam" id="3.40.190.10:FF:000038">
    <property type="entry name" value="Putative glutamate receptor ionotropic NMDA 2B"/>
    <property type="match status" value="1"/>
</dbReference>
<comment type="caution">
    <text evidence="14">The sequence shown here is derived from an EMBL/GenBank/DDBJ whole genome shotgun (WGS) entry which is preliminary data.</text>
</comment>
<protein>
    <submittedName>
        <fullName evidence="14">Uncharacterized protein</fullName>
    </submittedName>
</protein>
<evidence type="ECO:0000256" key="7">
    <source>
        <dbReference type="ARBA" id="ARBA00023170"/>
    </source>
</evidence>
<keyword evidence="7" id="KW-0675">Receptor</keyword>
<evidence type="ECO:0000313" key="15">
    <source>
        <dbReference type="Proteomes" id="UP000829720"/>
    </source>
</evidence>
<sequence length="303" mass="33818">MAEFANGVTSPITVRWCTDPERERACKRASERGGDRPSKERNLCALRFLPDKSAGADASDHGDIRAPICSMQFPCARTDENQIGRWENRSLTLKYPVWPRYNSFGDAETDDNHLSIVTLEEAPFVIVENVDRLTGTCMRNSVPCRKHIKDNTTEGGGTYVKKCCKGFCIDILKKIARNVKFTYDLYLVTNGKHGKKINNVWNGMVGEVVYKKAVMAVGSLTINEERSEVIDFSVPFVETGISVMVSRSNGTVSPSAFLEPFSASVWVMMFVMLLLVTAMAVFIFEYISPLGFNRNLAQGRGEL</sequence>
<dbReference type="EMBL" id="JAERUA010000022">
    <property type="protein sequence ID" value="KAI1883972.1"/>
    <property type="molecule type" value="Genomic_DNA"/>
</dbReference>